<comment type="caution">
    <text evidence="3">The sequence shown here is derived from an EMBL/GenBank/DDBJ whole genome shotgun (WGS) entry which is preliminary data.</text>
</comment>
<dbReference type="InterPro" id="IPR050807">
    <property type="entry name" value="TransReg_Diox_bact_type"/>
</dbReference>
<dbReference type="SMART" id="SM00530">
    <property type="entry name" value="HTH_XRE"/>
    <property type="match status" value="1"/>
</dbReference>
<dbReference type="Pfam" id="PF13560">
    <property type="entry name" value="HTH_31"/>
    <property type="match status" value="1"/>
</dbReference>
<dbReference type="PANTHER" id="PTHR46797:SF1">
    <property type="entry name" value="METHYLPHOSPHONATE SYNTHASE"/>
    <property type="match status" value="1"/>
</dbReference>
<sequence length="403" mass="43769">MPVETPFGARLKALRQKRGLSQAALAGNDISTGYLSRLESGARQPTERVITYLAGRLGVDRSALFSPYTSSSLSEAVSVAVSTDSDDAVEAVVTALASAQGDDPLVRWQALWLVAQFRRRRGEHAEERTSLEEAIRIADGLALTALQCRSRTELARCLRATGDVTEALELAVAAYELARESGVSVSDTSKALLTLVSAEAEAGRLPDARAHVDELVALVANHSDALRTEALWAAATVRSRQGDDDGALAFIQQAMDSLDSRVDLVLWARLRLAAASLYLQARPTLTKPAHACLAEAERALSLVGTPVQQQELLTLQARLAFADGHVAGARDVLDRLDFERLALSYRDRVQLQLLESLLLIEEGHREQGLSRLKRLGEEAHRDSNMNLAAQVWRVLAEALEQSP</sequence>
<dbReference type="OrthoDB" id="3543522at2"/>
<dbReference type="Proteomes" id="UP000262477">
    <property type="component" value="Unassembled WGS sequence"/>
</dbReference>
<name>A0A371PPU8_STRIH</name>
<dbReference type="Gene3D" id="1.25.40.10">
    <property type="entry name" value="Tetratricopeptide repeat domain"/>
    <property type="match status" value="1"/>
</dbReference>
<dbReference type="PANTHER" id="PTHR46797">
    <property type="entry name" value="HTH-TYPE TRANSCRIPTIONAL REGULATOR"/>
    <property type="match status" value="1"/>
</dbReference>
<accession>A0A371PPU8</accession>
<dbReference type="InterPro" id="IPR010982">
    <property type="entry name" value="Lambda_DNA-bd_dom_sf"/>
</dbReference>
<dbReference type="InterPro" id="IPR041617">
    <property type="entry name" value="TPR_MalT"/>
</dbReference>
<dbReference type="PROSITE" id="PS50943">
    <property type="entry name" value="HTH_CROC1"/>
    <property type="match status" value="1"/>
</dbReference>
<reference evidence="3 4" key="1">
    <citation type="submission" date="2018-08" db="EMBL/GenBank/DDBJ databases">
        <title>Streptomyces NEAU-D10 sp. nov., a novel Actinomycete isolated from soil.</title>
        <authorList>
            <person name="Jin L."/>
        </authorList>
    </citation>
    <scope>NUCLEOTIDE SEQUENCE [LARGE SCALE GENOMIC DNA]</scope>
    <source>
        <strain evidence="3 4">NEAU-D10</strain>
    </source>
</reference>
<dbReference type="EMBL" id="QUAC01000482">
    <property type="protein sequence ID" value="REK84550.1"/>
    <property type="molecule type" value="Genomic_DNA"/>
</dbReference>
<gene>
    <name evidence="3" type="ORF">DY245_42690</name>
</gene>
<feature type="domain" description="HTH cro/C1-type" evidence="2">
    <location>
        <begin position="11"/>
        <end position="64"/>
    </location>
</feature>
<dbReference type="SUPFAM" id="SSF48452">
    <property type="entry name" value="TPR-like"/>
    <property type="match status" value="1"/>
</dbReference>
<dbReference type="CDD" id="cd00093">
    <property type="entry name" value="HTH_XRE"/>
    <property type="match status" value="1"/>
</dbReference>
<dbReference type="Gene3D" id="1.10.260.40">
    <property type="entry name" value="lambda repressor-like DNA-binding domains"/>
    <property type="match status" value="1"/>
</dbReference>
<dbReference type="AlphaFoldDB" id="A0A371PPU8"/>
<evidence type="ECO:0000313" key="4">
    <source>
        <dbReference type="Proteomes" id="UP000262477"/>
    </source>
</evidence>
<proteinExistence type="predicted"/>
<protein>
    <submittedName>
        <fullName evidence="3">XRE family transcriptional regulator</fullName>
    </submittedName>
</protein>
<dbReference type="GO" id="GO:0005829">
    <property type="term" value="C:cytosol"/>
    <property type="evidence" value="ECO:0007669"/>
    <property type="project" value="TreeGrafter"/>
</dbReference>
<dbReference type="InterPro" id="IPR011990">
    <property type="entry name" value="TPR-like_helical_dom_sf"/>
</dbReference>
<evidence type="ECO:0000259" key="2">
    <source>
        <dbReference type="PROSITE" id="PS50943"/>
    </source>
</evidence>
<organism evidence="3 4">
    <name type="scientific">Streptomyces inhibens</name>
    <dbReference type="NCBI Taxonomy" id="2293571"/>
    <lineage>
        <taxon>Bacteria</taxon>
        <taxon>Bacillati</taxon>
        <taxon>Actinomycetota</taxon>
        <taxon>Actinomycetes</taxon>
        <taxon>Kitasatosporales</taxon>
        <taxon>Streptomycetaceae</taxon>
        <taxon>Streptomyces</taxon>
    </lineage>
</organism>
<dbReference type="SUPFAM" id="SSF47413">
    <property type="entry name" value="lambda repressor-like DNA-binding domains"/>
    <property type="match status" value="1"/>
</dbReference>
<dbReference type="GO" id="GO:0003677">
    <property type="term" value="F:DNA binding"/>
    <property type="evidence" value="ECO:0007669"/>
    <property type="project" value="UniProtKB-KW"/>
</dbReference>
<dbReference type="GO" id="GO:0003700">
    <property type="term" value="F:DNA-binding transcription factor activity"/>
    <property type="evidence" value="ECO:0007669"/>
    <property type="project" value="TreeGrafter"/>
</dbReference>
<keyword evidence="1" id="KW-0238">DNA-binding</keyword>
<dbReference type="Pfam" id="PF17874">
    <property type="entry name" value="TPR_MalT"/>
    <property type="match status" value="1"/>
</dbReference>
<evidence type="ECO:0000313" key="3">
    <source>
        <dbReference type="EMBL" id="REK84550.1"/>
    </source>
</evidence>
<dbReference type="InterPro" id="IPR001387">
    <property type="entry name" value="Cro/C1-type_HTH"/>
</dbReference>
<keyword evidence="4" id="KW-1185">Reference proteome</keyword>
<evidence type="ECO:0000256" key="1">
    <source>
        <dbReference type="ARBA" id="ARBA00023125"/>
    </source>
</evidence>